<dbReference type="InterPro" id="IPR006642">
    <property type="entry name" value="Rad18_UBZ4"/>
</dbReference>
<keyword evidence="3 13" id="KW-0540">Nuclease</keyword>
<comment type="subcellular location">
    <subcellularLocation>
        <location evidence="13">Nucleus</location>
    </subcellularLocation>
</comment>
<dbReference type="Pfam" id="PF08774">
    <property type="entry name" value="VRR_NUC"/>
    <property type="match status" value="1"/>
</dbReference>
<evidence type="ECO:0000256" key="3">
    <source>
        <dbReference type="ARBA" id="ARBA00022722"/>
    </source>
</evidence>
<dbReference type="InterPro" id="IPR049126">
    <property type="entry name" value="FAN1-like_TPR"/>
</dbReference>
<keyword evidence="11 13" id="KW-0464">Manganese</keyword>
<keyword evidence="4 13" id="KW-0479">Metal-binding</keyword>
<evidence type="ECO:0000259" key="14">
    <source>
        <dbReference type="PROSITE" id="PS51908"/>
    </source>
</evidence>
<keyword evidence="13" id="KW-0539">Nucleus</keyword>
<keyword evidence="6 12" id="KW-0863">Zinc-finger</keyword>
<evidence type="ECO:0000256" key="13">
    <source>
        <dbReference type="RuleBase" id="RU365033"/>
    </source>
</evidence>
<evidence type="ECO:0000256" key="11">
    <source>
        <dbReference type="ARBA" id="ARBA00023211"/>
    </source>
</evidence>
<dbReference type="InterPro" id="IPR011856">
    <property type="entry name" value="tRNA_endonuc-like_dom_sf"/>
</dbReference>
<dbReference type="InterPro" id="IPR014883">
    <property type="entry name" value="VRR_NUC"/>
</dbReference>
<keyword evidence="5 12" id="KW-0227">DNA damage</keyword>
<keyword evidence="7 13" id="KW-0378">Hydrolase</keyword>
<dbReference type="InterPro" id="IPR033315">
    <property type="entry name" value="Fan1-like"/>
</dbReference>
<dbReference type="InterPro" id="IPR049132">
    <property type="entry name" value="FAN1-like_euk"/>
</dbReference>
<organism evidence="15 16">
    <name type="scientific">Hibiscus sabdariffa</name>
    <name type="common">roselle</name>
    <dbReference type="NCBI Taxonomy" id="183260"/>
    <lineage>
        <taxon>Eukaryota</taxon>
        <taxon>Viridiplantae</taxon>
        <taxon>Streptophyta</taxon>
        <taxon>Embryophyta</taxon>
        <taxon>Tracheophyta</taxon>
        <taxon>Spermatophyta</taxon>
        <taxon>Magnoliopsida</taxon>
        <taxon>eudicotyledons</taxon>
        <taxon>Gunneridae</taxon>
        <taxon>Pentapetalae</taxon>
        <taxon>rosids</taxon>
        <taxon>malvids</taxon>
        <taxon>Malvales</taxon>
        <taxon>Malvaceae</taxon>
        <taxon>Malvoideae</taxon>
        <taxon>Hibiscus</taxon>
    </lineage>
</organism>
<feature type="domain" description="UBZ4-type" evidence="14">
    <location>
        <begin position="61"/>
        <end position="90"/>
    </location>
</feature>
<comment type="function">
    <text evidence="13">Nuclease required for the repair of DNA interstrand cross-links (ICL). Acts as a 5'-3' exonuclease that anchors at a cut end of DNA and cleaves DNA successively at every third nucleotide, allowing to excise an ICL from one strand through flanking incisions.</text>
</comment>
<dbReference type="Pfam" id="PF21170">
    <property type="entry name" value="FAN1_TPR"/>
    <property type="match status" value="1"/>
</dbReference>
<dbReference type="Pfam" id="PF21315">
    <property type="entry name" value="FAN1_HTH"/>
    <property type="match status" value="1"/>
</dbReference>
<dbReference type="SMART" id="SM00990">
    <property type="entry name" value="VRR_NUC"/>
    <property type="match status" value="1"/>
</dbReference>
<dbReference type="CDD" id="cd22326">
    <property type="entry name" value="FAN1-like"/>
    <property type="match status" value="1"/>
</dbReference>
<gene>
    <name evidence="15" type="ORF">V6N12_028864</name>
</gene>
<dbReference type="Pfam" id="PF08797">
    <property type="entry name" value="HIRAN"/>
    <property type="match status" value="1"/>
</dbReference>
<protein>
    <recommendedName>
        <fullName evidence="13">Fanconi-associated nuclease</fullName>
        <ecNumber evidence="13">3.1.4.1</ecNumber>
    </recommendedName>
</protein>
<comment type="cofactor">
    <cofactor evidence="13">
        <name>Mg(2+)</name>
        <dbReference type="ChEBI" id="CHEBI:18420"/>
    </cofactor>
    <cofactor evidence="13">
        <name>Mn(2+)</name>
        <dbReference type="ChEBI" id="CHEBI:29035"/>
    </cofactor>
</comment>
<dbReference type="Proteomes" id="UP001472677">
    <property type="component" value="Unassembled WGS sequence"/>
</dbReference>
<keyword evidence="10 12" id="KW-0234">DNA repair</keyword>
<proteinExistence type="inferred from homology"/>
<evidence type="ECO:0000256" key="5">
    <source>
        <dbReference type="ARBA" id="ARBA00022763"/>
    </source>
</evidence>
<name>A0ABR2F746_9ROSI</name>
<evidence type="ECO:0000313" key="16">
    <source>
        <dbReference type="Proteomes" id="UP001472677"/>
    </source>
</evidence>
<dbReference type="InterPro" id="IPR049125">
    <property type="entry name" value="FAN1-like_WH"/>
</dbReference>
<evidence type="ECO:0000256" key="8">
    <source>
        <dbReference type="ARBA" id="ARBA00022833"/>
    </source>
</evidence>
<dbReference type="PROSITE" id="PS51908">
    <property type="entry name" value="ZF_UBZ4"/>
    <property type="match status" value="1"/>
</dbReference>
<dbReference type="Gene3D" id="3.30.160.60">
    <property type="entry name" value="Classic Zinc Finger"/>
    <property type="match status" value="1"/>
</dbReference>
<dbReference type="PANTHER" id="PTHR15749:SF4">
    <property type="entry name" value="FANCONI-ASSOCIATED NUCLEASE 1"/>
    <property type="match status" value="1"/>
</dbReference>
<evidence type="ECO:0000313" key="15">
    <source>
        <dbReference type="EMBL" id="KAK8572823.1"/>
    </source>
</evidence>
<evidence type="ECO:0000256" key="10">
    <source>
        <dbReference type="ARBA" id="ARBA00023204"/>
    </source>
</evidence>
<comment type="catalytic activity">
    <reaction evidence="1 13">
        <text>Hydrolytically removes 5'-nucleotides successively from the 3'-hydroxy termini of 3'-hydroxy-terminated oligonucleotides.</text>
        <dbReference type="EC" id="3.1.4.1"/>
    </reaction>
</comment>
<reference evidence="15 16" key="1">
    <citation type="journal article" date="2024" name="G3 (Bethesda)">
        <title>Genome assembly of Hibiscus sabdariffa L. provides insights into metabolisms of medicinal natural products.</title>
        <authorList>
            <person name="Kim T."/>
        </authorList>
    </citation>
    <scope>NUCLEOTIDE SEQUENCE [LARGE SCALE GENOMIC DNA]</scope>
    <source>
        <strain evidence="15">TK-2024</strain>
        <tissue evidence="15">Old leaves</tissue>
    </source>
</reference>
<comment type="caution">
    <text evidence="15">The sequence shown here is derived from an EMBL/GenBank/DDBJ whole genome shotgun (WGS) entry which is preliminary data.</text>
</comment>
<evidence type="ECO:0000256" key="6">
    <source>
        <dbReference type="ARBA" id="ARBA00022771"/>
    </source>
</evidence>
<keyword evidence="8" id="KW-0862">Zinc</keyword>
<comment type="similarity">
    <text evidence="2 13">Belongs to the FAN1 family.</text>
</comment>
<keyword evidence="16" id="KW-1185">Reference proteome</keyword>
<sequence length="959" mass="108221">MLTGRESLCRLIGKRRRFLPNFHSILSSPIQSSLNLLSDKNGSLAETECSKGEAEISSSGLVTCPVCGNKVGGEDCTINSHLDGCLSRRTKRKLTQRTLLELNFGSSQSKLQNSSGDSKQLLSRNLSKSHCDYEENVTCGFSEISPSEEKGRDQCGQLPHTESVKQIDLASSTENPISDGRANIVVEFPALSANNEESRHHMDETVDSISERPIDAFIVGRKFSDEKDVNLGASISLLTDPDNIKDPNAIKVISASSACCKVLGYLPRELAQYLSPLIEKYCLSFEGYVTAVPECSVDAVPIQIASHKSIFNGEKGCDEFDAFKHLWQKALQVAEFAKNRPPHAPKYQQNFCMLLKEVLTSSPHLFKEDEKKLVESFTSLSEDAQRLFVRLYTRKGPWFRLSTIMYPEICDPQQAAKELSATGYLYLFEDTTKLNDDDMKDLLNLLTVSELRDIFCTLKKKCNQGSRKHNLVASLLSCYKDGSCPVLPHRILERTEICIRTSSEAESLFWRAERLFFLNGEQDLSAFLLVDLGIVKYPTYNCIISEQIFLNKSDLLAYEEAIEVAQIMDQSLDENNCELVLRCIMIADSRISSSPKKLIDSVTPESMVTFLSCFSASWVYSKVILLGISFLEREHRILSWLRYNDAIHLLRRLLNCFTCDTRRGYWTVRLSVDLEHIGCPNESLSVAEVGLLDPWIRAGSRMALQRRVLRLGKPPRRWKTPSFSESLKRKIIEVNIQGRPLNCETGRKSRFYGEDGEQCGVEELALQYYATDGGGWHGVHTESGIWMTIFGLLMWDILFSDVPNVFRTRFQTAPLDMETDHFYSARKSLIESHLQKVHDGLAEEILITSWELHMGTACRGVNWDRHSLSDLRAAASCIGGPCLASLCRHLAQDYRSWSRGMPDLLLWRFHGDYKGEAKLVEVKGPRDQLSEQQRAWLLLLMDCGFNAEVCKVSPARSTP</sequence>
<dbReference type="EC" id="3.1.4.1" evidence="13"/>
<dbReference type="SMART" id="SM00910">
    <property type="entry name" value="HIRAN"/>
    <property type="match status" value="1"/>
</dbReference>
<dbReference type="Gene3D" id="3.30.70.2330">
    <property type="match status" value="1"/>
</dbReference>
<evidence type="ECO:0000256" key="2">
    <source>
        <dbReference type="ARBA" id="ARBA00005533"/>
    </source>
</evidence>
<accession>A0ABR2F746</accession>
<dbReference type="EMBL" id="JBBPBM010000008">
    <property type="protein sequence ID" value="KAK8572823.1"/>
    <property type="molecule type" value="Genomic_DNA"/>
</dbReference>
<dbReference type="Gene3D" id="3.40.1350.10">
    <property type="match status" value="1"/>
</dbReference>
<evidence type="ECO:0000256" key="4">
    <source>
        <dbReference type="ARBA" id="ARBA00022723"/>
    </source>
</evidence>
<dbReference type="InterPro" id="IPR014905">
    <property type="entry name" value="HIRAN"/>
</dbReference>
<evidence type="ECO:0000256" key="1">
    <source>
        <dbReference type="ARBA" id="ARBA00000983"/>
    </source>
</evidence>
<evidence type="ECO:0000256" key="9">
    <source>
        <dbReference type="ARBA" id="ARBA00022842"/>
    </source>
</evidence>
<dbReference type="SMART" id="SM00734">
    <property type="entry name" value="ZnF_Rad18"/>
    <property type="match status" value="1"/>
</dbReference>
<evidence type="ECO:0000256" key="12">
    <source>
        <dbReference type="PROSITE-ProRule" id="PRU01256"/>
    </source>
</evidence>
<dbReference type="PANTHER" id="PTHR15749">
    <property type="entry name" value="FANCONI-ASSOCIATED NUCLEASE 1"/>
    <property type="match status" value="1"/>
</dbReference>
<evidence type="ECO:0000256" key="7">
    <source>
        <dbReference type="ARBA" id="ARBA00022801"/>
    </source>
</evidence>
<keyword evidence="9 13" id="KW-0460">Magnesium</keyword>